<dbReference type="AlphaFoldDB" id="A0A7M2X1R5"/>
<dbReference type="InterPro" id="IPR024775">
    <property type="entry name" value="DinB-like"/>
</dbReference>
<dbReference type="EMBL" id="CP063458">
    <property type="protein sequence ID" value="QOV91604.1"/>
    <property type="molecule type" value="Genomic_DNA"/>
</dbReference>
<dbReference type="SUPFAM" id="SSF109854">
    <property type="entry name" value="DinB/YfiT-like putative metalloenzymes"/>
    <property type="match status" value="1"/>
</dbReference>
<dbReference type="Proteomes" id="UP000593765">
    <property type="component" value="Chromosome"/>
</dbReference>
<protein>
    <submittedName>
        <fullName evidence="2">DinB family protein</fullName>
    </submittedName>
</protein>
<sequence length="160" mass="18281">MTDMDRNLIDLYEDGGRKLVKAIDGLTEADRVSFPVPGTWSINQLVAHLTDCDLVFSDRMKRVIAEEKPTLTGFDESKWVEGLHYQSQSAPDLVALFDLNRRVMTNVLRLLPPEAFARTGTHTDKGVQTVEDILRYAVNHLDHHLKFLYAKREALGKLMW</sequence>
<feature type="domain" description="DinB-like" evidence="1">
    <location>
        <begin position="13"/>
        <end position="146"/>
    </location>
</feature>
<dbReference type="InterPro" id="IPR034660">
    <property type="entry name" value="DinB/YfiT-like"/>
</dbReference>
<accession>A0A7M2X1R5</accession>
<evidence type="ECO:0000313" key="2">
    <source>
        <dbReference type="EMBL" id="QOV91604.1"/>
    </source>
</evidence>
<gene>
    <name evidence="2" type="ORF">IPV69_09675</name>
</gene>
<proteinExistence type="predicted"/>
<keyword evidence="3" id="KW-1185">Reference proteome</keyword>
<name>A0A7M2X1R5_9BACT</name>
<organism evidence="2 3">
    <name type="scientific">Humisphaera borealis</name>
    <dbReference type="NCBI Taxonomy" id="2807512"/>
    <lineage>
        <taxon>Bacteria</taxon>
        <taxon>Pseudomonadati</taxon>
        <taxon>Planctomycetota</taxon>
        <taxon>Phycisphaerae</taxon>
        <taxon>Tepidisphaerales</taxon>
        <taxon>Tepidisphaeraceae</taxon>
        <taxon>Humisphaera</taxon>
    </lineage>
</organism>
<evidence type="ECO:0000259" key="1">
    <source>
        <dbReference type="Pfam" id="PF12867"/>
    </source>
</evidence>
<reference evidence="2 3" key="1">
    <citation type="submission" date="2020-10" db="EMBL/GenBank/DDBJ databases">
        <title>Wide distribution of Phycisphaera-like planctomycetes from WD2101 soil group in peatlands and genome analysis of the first cultivated representative.</title>
        <authorList>
            <person name="Dedysh S.N."/>
            <person name="Beletsky A.V."/>
            <person name="Ivanova A."/>
            <person name="Kulichevskaya I.S."/>
            <person name="Suzina N.E."/>
            <person name="Philippov D.A."/>
            <person name="Rakitin A.L."/>
            <person name="Mardanov A.V."/>
            <person name="Ravin N.V."/>
        </authorList>
    </citation>
    <scope>NUCLEOTIDE SEQUENCE [LARGE SCALE GENOMIC DNA]</scope>
    <source>
        <strain evidence="2 3">M1803</strain>
    </source>
</reference>
<evidence type="ECO:0000313" key="3">
    <source>
        <dbReference type="Proteomes" id="UP000593765"/>
    </source>
</evidence>
<dbReference type="KEGG" id="hbs:IPV69_09675"/>
<dbReference type="Gene3D" id="1.20.120.450">
    <property type="entry name" value="dinb family like domain"/>
    <property type="match status" value="1"/>
</dbReference>
<dbReference type="Pfam" id="PF12867">
    <property type="entry name" value="DinB_2"/>
    <property type="match status" value="1"/>
</dbReference>